<dbReference type="GO" id="GO:0005655">
    <property type="term" value="C:nucleolar ribonuclease P complex"/>
    <property type="evidence" value="ECO:0007669"/>
    <property type="project" value="TreeGrafter"/>
</dbReference>
<dbReference type="VEuPathDB" id="FungiDB:F503_08006"/>
<dbReference type="HOGENOM" id="CLU_047273_2_0_1"/>
<dbReference type="GO" id="GO:0004526">
    <property type="term" value="F:ribonuclease P activity"/>
    <property type="evidence" value="ECO:0007669"/>
    <property type="project" value="TreeGrafter"/>
</dbReference>
<dbReference type="InterPro" id="IPR013241">
    <property type="entry name" value="RNase_P_Pop3"/>
</dbReference>
<dbReference type="EMBL" id="KE148151">
    <property type="protein sequence ID" value="EPE07355.1"/>
    <property type="molecule type" value="Genomic_DNA"/>
</dbReference>
<dbReference type="STRING" id="1262450.S3D266"/>
<dbReference type="GO" id="GO:0005829">
    <property type="term" value="C:cytosol"/>
    <property type="evidence" value="ECO:0007669"/>
    <property type="project" value="TreeGrafter"/>
</dbReference>
<proteinExistence type="predicted"/>
<dbReference type="PANTHER" id="PTHR28272:SF1">
    <property type="entry name" value="RIBONUCLEASES P_MRP PROTEIN SUBUNIT POP3"/>
    <property type="match status" value="1"/>
</dbReference>
<reference evidence="2 3" key="1">
    <citation type="journal article" date="2013" name="BMC Genomics">
        <title>The genome and transcriptome of the pine saprophyte Ophiostoma piceae, and a comparison with the bark beetle-associated pine pathogen Grosmannia clavigera.</title>
        <authorList>
            <person name="Haridas S."/>
            <person name="Wang Y."/>
            <person name="Lim L."/>
            <person name="Massoumi Alamouti S."/>
            <person name="Jackman S."/>
            <person name="Docking R."/>
            <person name="Robertson G."/>
            <person name="Birol I."/>
            <person name="Bohlmann J."/>
            <person name="Breuil C."/>
        </authorList>
    </citation>
    <scope>NUCLEOTIDE SEQUENCE [LARGE SCALE GENOMIC DNA]</scope>
    <source>
        <strain evidence="2 3">UAMH 11346</strain>
    </source>
</reference>
<keyword evidence="3" id="KW-1185">Reference proteome</keyword>
<feature type="compositionally biased region" description="Low complexity" evidence="1">
    <location>
        <begin position="113"/>
        <end position="127"/>
    </location>
</feature>
<feature type="compositionally biased region" description="Basic and acidic residues" evidence="1">
    <location>
        <begin position="63"/>
        <end position="83"/>
    </location>
</feature>
<dbReference type="GO" id="GO:0008033">
    <property type="term" value="P:tRNA processing"/>
    <property type="evidence" value="ECO:0007669"/>
    <property type="project" value="InterPro"/>
</dbReference>
<dbReference type="GO" id="GO:0006364">
    <property type="term" value="P:rRNA processing"/>
    <property type="evidence" value="ECO:0007669"/>
    <property type="project" value="InterPro"/>
</dbReference>
<evidence type="ECO:0000313" key="2">
    <source>
        <dbReference type="EMBL" id="EPE07355.1"/>
    </source>
</evidence>
<evidence type="ECO:0000313" key="3">
    <source>
        <dbReference type="Proteomes" id="UP000016923"/>
    </source>
</evidence>
<accession>S3D266</accession>
<name>S3D266_OPHP1</name>
<dbReference type="AlphaFoldDB" id="S3D266"/>
<dbReference type="OMA" id="AFNCHFP"/>
<dbReference type="Proteomes" id="UP000016923">
    <property type="component" value="Unassembled WGS sequence"/>
</dbReference>
<dbReference type="Pfam" id="PF08228">
    <property type="entry name" value="RNase_P_pop3"/>
    <property type="match status" value="1"/>
</dbReference>
<dbReference type="GO" id="GO:0000171">
    <property type="term" value="F:ribonuclease MRP activity"/>
    <property type="evidence" value="ECO:0007669"/>
    <property type="project" value="TreeGrafter"/>
</dbReference>
<protein>
    <submittedName>
        <fullName evidence="2">Uncharacterized protein</fullName>
    </submittedName>
</protein>
<dbReference type="GO" id="GO:0000172">
    <property type="term" value="C:ribonuclease MRP complex"/>
    <property type="evidence" value="ECO:0007669"/>
    <property type="project" value="TreeGrafter"/>
</dbReference>
<sequence length="257" mass="28118">MSRRKVAELDTPFSSVEWPSISQEDQDSILELLCSLLEPIGQHRRNHVVPSDGRRSRQKAKKTKDAEAKKDGQDQPKDAKPDESLPTAVPPPPDLARFVDVGLVSITRELADQTHQTHQTHQTQQTQVSPAPPATADGQTPTDTKSPYVAVFVVRSGHPSAFYSHLPQMVAASSARPLLVGFSKACEERLSSVLGVPRVSSIGLRANAPQSQGLVSFVREKVAPVRVAWLDEAVSGQYRETSIHMADVKVGPKRKKQ</sequence>
<dbReference type="PANTHER" id="PTHR28272">
    <property type="entry name" value="RIBONUCLEASES P/MRP PROTEIN SUBUNIT POP3"/>
    <property type="match status" value="1"/>
</dbReference>
<gene>
    <name evidence="2" type="ORF">F503_08006</name>
</gene>
<dbReference type="eggNOG" id="ENOG502S6UT">
    <property type="taxonomic scope" value="Eukaryota"/>
</dbReference>
<feature type="region of interest" description="Disordered" evidence="1">
    <location>
        <begin position="40"/>
        <end position="96"/>
    </location>
</feature>
<organism evidence="2 3">
    <name type="scientific">Ophiostoma piceae (strain UAMH 11346)</name>
    <name type="common">Sap stain fungus</name>
    <dbReference type="NCBI Taxonomy" id="1262450"/>
    <lineage>
        <taxon>Eukaryota</taxon>
        <taxon>Fungi</taxon>
        <taxon>Dikarya</taxon>
        <taxon>Ascomycota</taxon>
        <taxon>Pezizomycotina</taxon>
        <taxon>Sordariomycetes</taxon>
        <taxon>Sordariomycetidae</taxon>
        <taxon>Ophiostomatales</taxon>
        <taxon>Ophiostomataceae</taxon>
        <taxon>Ophiostoma</taxon>
    </lineage>
</organism>
<dbReference type="OrthoDB" id="20109at2759"/>
<evidence type="ECO:0000256" key="1">
    <source>
        <dbReference type="SAM" id="MobiDB-lite"/>
    </source>
</evidence>
<feature type="region of interest" description="Disordered" evidence="1">
    <location>
        <begin position="113"/>
        <end position="143"/>
    </location>
</feature>
<dbReference type="GO" id="GO:0034965">
    <property type="term" value="P:intronic box C/D snoRNA processing"/>
    <property type="evidence" value="ECO:0007669"/>
    <property type="project" value="TreeGrafter"/>
</dbReference>